<keyword evidence="2" id="KW-1185">Reference proteome</keyword>
<reference evidence="1" key="1">
    <citation type="submission" date="2022-12" db="EMBL/GenBank/DDBJ databases">
        <title>Paracoccus sp. EF6 isolated from a lake water.</title>
        <authorList>
            <person name="Liu H."/>
        </authorList>
    </citation>
    <scope>NUCLEOTIDE SEQUENCE</scope>
    <source>
        <strain evidence="1">EF6</strain>
    </source>
</reference>
<proteinExistence type="predicted"/>
<dbReference type="Proteomes" id="UP001149822">
    <property type="component" value="Unassembled WGS sequence"/>
</dbReference>
<comment type="caution">
    <text evidence="1">The sequence shown here is derived from an EMBL/GenBank/DDBJ whole genome shotgun (WGS) entry which is preliminary data.</text>
</comment>
<dbReference type="PROSITE" id="PS51257">
    <property type="entry name" value="PROKAR_LIPOPROTEIN"/>
    <property type="match status" value="1"/>
</dbReference>
<evidence type="ECO:0000313" key="2">
    <source>
        <dbReference type="Proteomes" id="UP001149822"/>
    </source>
</evidence>
<dbReference type="EMBL" id="JAPTYD010000003">
    <property type="protein sequence ID" value="MCZ0960763.1"/>
    <property type="molecule type" value="Genomic_DNA"/>
</dbReference>
<evidence type="ECO:0008006" key="3">
    <source>
        <dbReference type="Google" id="ProtNLM"/>
    </source>
</evidence>
<organism evidence="1 2">
    <name type="scientific">Paracoccus benzoatiresistens</name>
    <dbReference type="NCBI Taxonomy" id="2997341"/>
    <lineage>
        <taxon>Bacteria</taxon>
        <taxon>Pseudomonadati</taxon>
        <taxon>Pseudomonadota</taxon>
        <taxon>Alphaproteobacteria</taxon>
        <taxon>Rhodobacterales</taxon>
        <taxon>Paracoccaceae</taxon>
        <taxon>Paracoccus</taxon>
    </lineage>
</organism>
<sequence length="162" mass="17062">MRGCLILSVLALAGCGEHLGWNPNYNFAPTRYGEYRVAREMALVTAAESPKTIPVARPFYAPTGADIAGRSPVPIPPTMGIRTVRVVEKVQTVPVQPVTVQAVPVQAVPVQAVPVQAVPVQAAPVQAAPVQAVTVPSAPVRDPNGPIVIVPETMRRGDQPPL</sequence>
<name>A0ABT4J0Z3_9RHOB</name>
<accession>A0ABT4J0Z3</accession>
<evidence type="ECO:0000313" key="1">
    <source>
        <dbReference type="EMBL" id="MCZ0960763.1"/>
    </source>
</evidence>
<protein>
    <recommendedName>
        <fullName evidence="3">DUF3035 domain-containing protein</fullName>
    </recommendedName>
</protein>
<gene>
    <name evidence="1" type="ORF">OU682_03905</name>
</gene>
<dbReference type="RefSeq" id="WP_268940763.1">
    <property type="nucleotide sequence ID" value="NZ_JAPTYD010000003.1"/>
</dbReference>